<evidence type="ECO:0000313" key="2">
    <source>
        <dbReference type="EMBL" id="CAB4146300.1"/>
    </source>
</evidence>
<reference evidence="4" key="1">
    <citation type="submission" date="2020-05" db="EMBL/GenBank/DDBJ databases">
        <authorList>
            <person name="Chiriac C."/>
            <person name="Salcher M."/>
            <person name="Ghai R."/>
            <person name="Kavagutti S V."/>
        </authorList>
    </citation>
    <scope>NUCLEOTIDE SEQUENCE</scope>
</reference>
<protein>
    <submittedName>
        <fullName evidence="4">Uncharacterized protein</fullName>
    </submittedName>
</protein>
<evidence type="ECO:0000256" key="1">
    <source>
        <dbReference type="SAM" id="MobiDB-lite"/>
    </source>
</evidence>
<dbReference type="EMBL" id="LR797173">
    <property type="protein sequence ID" value="CAB4191276.1"/>
    <property type="molecule type" value="Genomic_DNA"/>
</dbReference>
<evidence type="ECO:0000313" key="5">
    <source>
        <dbReference type="EMBL" id="CAB4217341.1"/>
    </source>
</evidence>
<name>A0A6J5RT80_9CAUD</name>
<proteinExistence type="predicted"/>
<dbReference type="EMBL" id="LR797445">
    <property type="protein sequence ID" value="CAB4217341.1"/>
    <property type="molecule type" value="Genomic_DNA"/>
</dbReference>
<organism evidence="4">
    <name type="scientific">uncultured Caudovirales phage</name>
    <dbReference type="NCBI Taxonomy" id="2100421"/>
    <lineage>
        <taxon>Viruses</taxon>
        <taxon>Duplodnaviria</taxon>
        <taxon>Heunggongvirae</taxon>
        <taxon>Uroviricota</taxon>
        <taxon>Caudoviricetes</taxon>
        <taxon>Peduoviridae</taxon>
        <taxon>Maltschvirus</taxon>
        <taxon>Maltschvirus maltsch</taxon>
    </lineage>
</organism>
<evidence type="ECO:0000313" key="3">
    <source>
        <dbReference type="EMBL" id="CAB4191276.1"/>
    </source>
</evidence>
<gene>
    <name evidence="3" type="ORF">UFOVP1225_21</name>
    <name evidence="4" type="ORF">UFOVP1319_11</name>
    <name evidence="5" type="ORF">UFOVP1591_21</name>
    <name evidence="2" type="ORF">UFOVP478_46</name>
</gene>
<evidence type="ECO:0000313" key="4">
    <source>
        <dbReference type="EMBL" id="CAB4197376.1"/>
    </source>
</evidence>
<dbReference type="EMBL" id="LR797255">
    <property type="protein sequence ID" value="CAB4197376.1"/>
    <property type="molecule type" value="Genomic_DNA"/>
</dbReference>
<accession>A0A6J5RT80</accession>
<feature type="region of interest" description="Disordered" evidence="1">
    <location>
        <begin position="32"/>
        <end position="59"/>
    </location>
</feature>
<dbReference type="EMBL" id="LR796462">
    <property type="protein sequence ID" value="CAB4146300.1"/>
    <property type="molecule type" value="Genomic_DNA"/>
</dbReference>
<sequence>MNVPNLRDPDFVKEPKNIDDTKMLNTTADESVNMNESNDNKEHVTTHPSFGPLGAKGRN</sequence>